<proteinExistence type="predicted"/>
<reference evidence="2 3" key="1">
    <citation type="journal article" date="2016" name="Nat. Commun.">
        <title>Thousands of microbial genomes shed light on interconnected biogeochemical processes in an aquifer system.</title>
        <authorList>
            <person name="Anantharaman K."/>
            <person name="Brown C.T."/>
            <person name="Hug L.A."/>
            <person name="Sharon I."/>
            <person name="Castelle C.J."/>
            <person name="Probst A.J."/>
            <person name="Thomas B.C."/>
            <person name="Singh A."/>
            <person name="Wilkins M.J."/>
            <person name="Karaoz U."/>
            <person name="Brodie E.L."/>
            <person name="Williams K.H."/>
            <person name="Hubbard S.S."/>
            <person name="Banfield J.F."/>
        </authorList>
    </citation>
    <scope>NUCLEOTIDE SEQUENCE [LARGE SCALE GENOMIC DNA]</scope>
</reference>
<evidence type="ECO:0000313" key="3">
    <source>
        <dbReference type="Proteomes" id="UP000176593"/>
    </source>
</evidence>
<dbReference type="Proteomes" id="UP000176593">
    <property type="component" value="Unassembled WGS sequence"/>
</dbReference>
<evidence type="ECO:0000256" key="1">
    <source>
        <dbReference type="SAM" id="MobiDB-lite"/>
    </source>
</evidence>
<protein>
    <submittedName>
        <fullName evidence="2">Uncharacterized protein</fullName>
    </submittedName>
</protein>
<accession>A0A1F7VDG6</accession>
<organism evidence="2 3">
    <name type="scientific">Candidatus Uhrbacteria bacterium RIFCSPLOWO2_02_FULL_48_18</name>
    <dbReference type="NCBI Taxonomy" id="1802408"/>
    <lineage>
        <taxon>Bacteria</taxon>
        <taxon>Candidatus Uhriibacteriota</taxon>
    </lineage>
</organism>
<dbReference type="EMBL" id="MGEQ01000002">
    <property type="protein sequence ID" value="OGL88027.1"/>
    <property type="molecule type" value="Genomic_DNA"/>
</dbReference>
<dbReference type="AlphaFoldDB" id="A0A1F7VDG6"/>
<evidence type="ECO:0000313" key="2">
    <source>
        <dbReference type="EMBL" id="OGL88027.1"/>
    </source>
</evidence>
<feature type="region of interest" description="Disordered" evidence="1">
    <location>
        <begin position="481"/>
        <end position="543"/>
    </location>
</feature>
<gene>
    <name evidence="2" type="ORF">A3I41_02880</name>
</gene>
<name>A0A1F7VDG6_9BACT</name>
<feature type="compositionally biased region" description="Low complexity" evidence="1">
    <location>
        <begin position="503"/>
        <end position="521"/>
    </location>
</feature>
<comment type="caution">
    <text evidence="2">The sequence shown here is derived from an EMBL/GenBank/DDBJ whole genome shotgun (WGS) entry which is preliminary data.</text>
</comment>
<sequence length="543" mass="60764">MSTAIVVSQRSAYMRALMSNVARVTGITEELSPDEKRARIEEAKSQGKRPVLTLSTKEKADRSLERFVREADNPDMPYVVLVTLRPIRSRDGDEVVFNETHVSIPDPKCPSEKVSVPARVHLMVNGKGGVLPYFGVQPIVSDDETTATTYKYVAKAHWCFLLKPRGRDRHYRLAPLALGTSALFRWNLIAKTKQGNAQADQLELVQKDWPVIEPFDHCLELPENFRGRDLRNLNLYLEYQPTCYQPSNESHADSKRMYGTIFGQKVIDLSDGSVQRVPAADKLDAEGNPCFGEHVFRIFEITESSLVVLWDGAVGISTIRPQESMKFDKLHMNGFEALNLNELDADPLTVMTRAMRLATGSLDKENSLYLYALASGSVEEDWDANNVRPVLRMMAKEASEYVQNELREKHKAYLDKFSTAILPTLEEALAGVDIVEVWYRSSGDDDVVANWIGERIEGEFRFDSWLHTRVRTEVLRMIASKDGVSPPARPKKEKAEEPKTQVVVPPANAAPPAEEAAPAEAVKPKRARKPGKSKKDASASSPA</sequence>